<name>A0ABS0QWK6_9BIFI</name>
<keyword evidence="2" id="KW-1185">Reference proteome</keyword>
<evidence type="ECO:0000313" key="2">
    <source>
        <dbReference type="Proteomes" id="UP000766153"/>
    </source>
</evidence>
<proteinExistence type="predicted"/>
<gene>
    <name evidence="1" type="ORF">H3T91_06795</name>
</gene>
<organism evidence="1 2">
    <name type="scientific">Bifidobacterium polysaccharolyticum</name>
    <dbReference type="NCBI Taxonomy" id="2750967"/>
    <lineage>
        <taxon>Bacteria</taxon>
        <taxon>Bacillati</taxon>
        <taxon>Actinomycetota</taxon>
        <taxon>Actinomycetes</taxon>
        <taxon>Bifidobacteriales</taxon>
        <taxon>Bifidobacteriaceae</taxon>
        <taxon>Bifidobacterium</taxon>
    </lineage>
</organism>
<dbReference type="RefSeq" id="WP_198208409.1">
    <property type="nucleotide sequence ID" value="NZ_JACFRB010000002.1"/>
</dbReference>
<protein>
    <submittedName>
        <fullName evidence="1">Uncharacterized protein</fullName>
    </submittedName>
</protein>
<accession>A0ABS0QWK6</accession>
<sequence>MPEKRLASQSLCCHPGPRGAYRFHKCVASGSVTCFVDNDLQRELNNLSMPKQYILQANVKKVIKEAKKGTLAQSTDTRYNPLAAPCASKPDIWELRWNIFGELYRMYYSEDGTRNPEFVALSFTHKITHNLTNAQIKTNQNAAIAQAQSLYDRYKGIHWGHAKSNCKHCM</sequence>
<reference evidence="1 2" key="1">
    <citation type="submission" date="2020-07" db="EMBL/GenBank/DDBJ databases">
        <title>Isolated bacteria genomes of Apis mellifera.</title>
        <authorList>
            <person name="Wu J."/>
            <person name="Zheng H."/>
        </authorList>
    </citation>
    <scope>NUCLEOTIDE SEQUENCE [LARGE SCALE GENOMIC DNA]</scope>
    <source>
        <strain evidence="1 2">B14448H7</strain>
    </source>
</reference>
<dbReference type="EMBL" id="JACFRB010000002">
    <property type="protein sequence ID" value="MBI0106197.1"/>
    <property type="molecule type" value="Genomic_DNA"/>
</dbReference>
<comment type="caution">
    <text evidence="1">The sequence shown here is derived from an EMBL/GenBank/DDBJ whole genome shotgun (WGS) entry which is preliminary data.</text>
</comment>
<evidence type="ECO:0000313" key="1">
    <source>
        <dbReference type="EMBL" id="MBI0106197.1"/>
    </source>
</evidence>
<dbReference type="Proteomes" id="UP000766153">
    <property type="component" value="Unassembled WGS sequence"/>
</dbReference>